<evidence type="ECO:0000313" key="2">
    <source>
        <dbReference type="Proteomes" id="UP001374599"/>
    </source>
</evidence>
<proteinExistence type="predicted"/>
<dbReference type="EMBL" id="BTPU01000009">
    <property type="protein sequence ID" value="GMQ61526.1"/>
    <property type="molecule type" value="Genomic_DNA"/>
</dbReference>
<evidence type="ECO:0000313" key="1">
    <source>
        <dbReference type="EMBL" id="GMQ61526.1"/>
    </source>
</evidence>
<dbReference type="Proteomes" id="UP001374599">
    <property type="component" value="Unassembled WGS sequence"/>
</dbReference>
<gene>
    <name evidence="1" type="primary">frlD</name>
    <name evidence="1" type="ORF">AN2V17_07550</name>
</gene>
<organism evidence="1 2">
    <name type="scientific">Vallitalea maricola</name>
    <dbReference type="NCBI Taxonomy" id="3074433"/>
    <lineage>
        <taxon>Bacteria</taxon>
        <taxon>Bacillati</taxon>
        <taxon>Bacillota</taxon>
        <taxon>Clostridia</taxon>
        <taxon>Lachnospirales</taxon>
        <taxon>Vallitaleaceae</taxon>
        <taxon>Vallitalea</taxon>
    </lineage>
</organism>
<sequence length="260" mass="28841">MKIATVGDNCIDVYENLNQAFPGGNPVNVAVYLVRLGEKASYTGCIGDDEYGKLMINALADKGVDVSHIQTLQGNTAITKVELIDGERVFGDYFEGVLSKFKLTEEDIDFLCQHDLVHTGLWGMIENDLWKIKEKGTPISFDFATKLNDPIIEKAISSVDYAFFAYEQDDDFIREFMKNMYAKGPKLIIVTLGEYGSLVYDGHKFTKYGIVPVDVVDTMGAGDSFIAGFMKGILEKKGIRECMHMGAANSSETLKYTGAW</sequence>
<keyword evidence="2" id="KW-1185">Reference proteome</keyword>
<name>A0ACB5UEZ8_9FIRM</name>
<accession>A0ACB5UEZ8</accession>
<reference evidence="1" key="1">
    <citation type="submission" date="2023-09" db="EMBL/GenBank/DDBJ databases">
        <title>Vallitalea sediminicola and Vallitalea maricola sp. nov., anaerobic bacteria isolated from marine sediment.</title>
        <authorList>
            <person name="Hirano S."/>
            <person name="Maeda A."/>
            <person name="Terahara T."/>
            <person name="Mori K."/>
            <person name="Hamada M."/>
            <person name="Matsumoto R."/>
            <person name="Kobayashi T."/>
        </authorList>
    </citation>
    <scope>NUCLEOTIDE SEQUENCE</scope>
    <source>
        <strain evidence="1">AN17-2</strain>
    </source>
</reference>
<protein>
    <submittedName>
        <fullName evidence="1">Fructoselysine 6-kinase</fullName>
    </submittedName>
</protein>
<comment type="caution">
    <text evidence="1">The sequence shown here is derived from an EMBL/GenBank/DDBJ whole genome shotgun (WGS) entry which is preliminary data.</text>
</comment>